<sequence>MELLASSTRYSHNSIVNVIHLSSSTPLQVPDDISITPYRILPHPTFLAHPPSTTFLLHASPHPFTLHHSTHTAGPSTSHHTSLPCTSLELHALLTK</sequence>
<protein>
    <submittedName>
        <fullName evidence="1">Uncharacterized protein</fullName>
    </submittedName>
</protein>
<proteinExistence type="predicted"/>
<gene>
    <name evidence="1" type="ORF">E2C01_094864</name>
</gene>
<reference evidence="1 2" key="1">
    <citation type="submission" date="2019-05" db="EMBL/GenBank/DDBJ databases">
        <title>Another draft genome of Portunus trituberculatus and its Hox gene families provides insights of decapod evolution.</title>
        <authorList>
            <person name="Jeong J.-H."/>
            <person name="Song I."/>
            <person name="Kim S."/>
            <person name="Choi T."/>
            <person name="Kim D."/>
            <person name="Ryu S."/>
            <person name="Kim W."/>
        </authorList>
    </citation>
    <scope>NUCLEOTIDE SEQUENCE [LARGE SCALE GENOMIC DNA]</scope>
    <source>
        <tissue evidence="1">Muscle</tissue>
    </source>
</reference>
<keyword evidence="2" id="KW-1185">Reference proteome</keyword>
<comment type="caution">
    <text evidence="1">The sequence shown here is derived from an EMBL/GenBank/DDBJ whole genome shotgun (WGS) entry which is preliminary data.</text>
</comment>
<accession>A0A5B7JNB4</accession>
<dbReference type="Proteomes" id="UP000324222">
    <property type="component" value="Unassembled WGS sequence"/>
</dbReference>
<evidence type="ECO:0000313" key="2">
    <source>
        <dbReference type="Proteomes" id="UP000324222"/>
    </source>
</evidence>
<organism evidence="1 2">
    <name type="scientific">Portunus trituberculatus</name>
    <name type="common">Swimming crab</name>
    <name type="synonym">Neptunus trituberculatus</name>
    <dbReference type="NCBI Taxonomy" id="210409"/>
    <lineage>
        <taxon>Eukaryota</taxon>
        <taxon>Metazoa</taxon>
        <taxon>Ecdysozoa</taxon>
        <taxon>Arthropoda</taxon>
        <taxon>Crustacea</taxon>
        <taxon>Multicrustacea</taxon>
        <taxon>Malacostraca</taxon>
        <taxon>Eumalacostraca</taxon>
        <taxon>Eucarida</taxon>
        <taxon>Decapoda</taxon>
        <taxon>Pleocyemata</taxon>
        <taxon>Brachyura</taxon>
        <taxon>Eubrachyura</taxon>
        <taxon>Portunoidea</taxon>
        <taxon>Portunidae</taxon>
        <taxon>Portuninae</taxon>
        <taxon>Portunus</taxon>
    </lineage>
</organism>
<dbReference type="EMBL" id="VSRR010118408">
    <property type="protein sequence ID" value="MPC99451.1"/>
    <property type="molecule type" value="Genomic_DNA"/>
</dbReference>
<evidence type="ECO:0000313" key="1">
    <source>
        <dbReference type="EMBL" id="MPC99451.1"/>
    </source>
</evidence>
<name>A0A5B7JNB4_PORTR</name>
<dbReference type="AlphaFoldDB" id="A0A5B7JNB4"/>